<dbReference type="InterPro" id="IPR029710">
    <property type="entry name" value="LIG4"/>
</dbReference>
<dbReference type="Proteomes" id="UP000812966">
    <property type="component" value="Unassembled WGS sequence"/>
</dbReference>
<evidence type="ECO:0000256" key="1">
    <source>
        <dbReference type="ARBA" id="ARBA00007572"/>
    </source>
</evidence>
<name>A0A8K0JR95_9TREE</name>
<dbReference type="InterPro" id="IPR016059">
    <property type="entry name" value="DNA_ligase_ATP-dep_CS"/>
</dbReference>
<dbReference type="PROSITE" id="PS00333">
    <property type="entry name" value="DNA_LIGASE_A2"/>
    <property type="match status" value="1"/>
</dbReference>
<dbReference type="Gene3D" id="1.10.3260.10">
    <property type="entry name" value="DNA ligase, ATP-dependent, N-terminal domain"/>
    <property type="match status" value="1"/>
</dbReference>
<comment type="caution">
    <text evidence="8">The sequence shown here is derived from an EMBL/GenBank/DDBJ whole genome shotgun (WGS) entry which is preliminary data.</text>
</comment>
<evidence type="ECO:0000256" key="2">
    <source>
        <dbReference type="ARBA" id="ARBA00022598"/>
    </source>
</evidence>
<feature type="compositionally biased region" description="Basic and acidic residues" evidence="6">
    <location>
        <begin position="787"/>
        <end position="800"/>
    </location>
</feature>
<dbReference type="Gene3D" id="2.40.50.140">
    <property type="entry name" value="Nucleic acid-binding proteins"/>
    <property type="match status" value="1"/>
</dbReference>
<dbReference type="InterPro" id="IPR012310">
    <property type="entry name" value="DNA_ligase_ATP-dep_cent"/>
</dbReference>
<dbReference type="Pfam" id="PF04675">
    <property type="entry name" value="DNA_ligase_A_N"/>
    <property type="match status" value="1"/>
</dbReference>
<keyword evidence="2" id="KW-0436">Ligase</keyword>
<feature type="domain" description="ATP-dependent DNA ligase family profile" evidence="7">
    <location>
        <begin position="436"/>
        <end position="568"/>
    </location>
</feature>
<dbReference type="PANTHER" id="PTHR45997">
    <property type="entry name" value="DNA LIGASE 4"/>
    <property type="match status" value="1"/>
</dbReference>
<dbReference type="PROSITE" id="PS00697">
    <property type="entry name" value="DNA_LIGASE_A1"/>
    <property type="match status" value="1"/>
</dbReference>
<sequence>MQVQPDSFEHFVRLIYNLGQTRPDAHTQSKDRFKAFLRSLPCPLPRRYGTHLFRLLFPHFMPRRRYQMKETVLARKFCDVMRLNEVQAGSLYGWNEGVGGRGTSGCLGEEVERVIRNVMSIRATGKVSNVSLAEIDNLLDELASHSPFSQVGDAQHPSPRSQTDILYDLFIRSNLSPYACSVLTQIILTDLRPLLSPLPPEALNFTTALLVEHKAVPQLDIFEALELWDWEARLLHKVWGNLDVVLDEIESRGGGAGGRQRPALGLISNPVDLVRPGINVEIPKCEKGRSIHSALKMIAGPSGDRTKKIWAETKYDGIRVQIHVWSEPDDRPQIRLFSKSKRDSTMDRLACHSIIMASLDYDIHSELPCHPELLQRINTIPKLSRSDKIRSIILEAELLPYNETCRGQGRGPGIEEFWNLSRIRSNDHSHHRHYYLAFFDILYLDGVPLLKHPYATRRQRLEEVVHAIPGFSQLAERYPIDLSQGNEVAKQQLATIFAASNGRIEEGLVLKASESPYNDSRLRWVKLKRDYIPGMGDCVDLAIIGMGWDRDRARELRVGTSVLTSLYAAVLTNPEEVLSRQQVPHFEVLFTVSYGLNRDQLERVNRDVELGKIPSRHWRNGGRYCQSIPGMSYRLTLRHDSPPPSVVFNQPLNAELMGAGFQKLPESRYHALRWPRVEKLHLDRSWTEALSGLEYLAACLKALGHMDRDNTIFAAQRQAGLEASLTRVVCAHHLSGTDIVDLSPFKPRTALVIKSESPSPRKPLRATKSLPDPKGHKHTAQQTTTTKRPEHSPSKGERVLKISRRRSFPRVHTSRRLTKTSSGLLPALDISTAPRSGTLDWTGL</sequence>
<dbReference type="Pfam" id="PF01068">
    <property type="entry name" value="DNA_ligase_A_M"/>
    <property type="match status" value="1"/>
</dbReference>
<dbReference type="InterPro" id="IPR012340">
    <property type="entry name" value="NA-bd_OB-fold"/>
</dbReference>
<dbReference type="GO" id="GO:0003910">
    <property type="term" value="F:DNA ligase (ATP) activity"/>
    <property type="evidence" value="ECO:0007669"/>
    <property type="project" value="InterPro"/>
</dbReference>
<keyword evidence="4" id="KW-0067">ATP-binding</keyword>
<dbReference type="Gene3D" id="3.30.470.30">
    <property type="entry name" value="DNA ligase/mRNA capping enzyme"/>
    <property type="match status" value="1"/>
</dbReference>
<dbReference type="SUPFAM" id="SSF56091">
    <property type="entry name" value="DNA ligase/mRNA capping enzyme, catalytic domain"/>
    <property type="match status" value="1"/>
</dbReference>
<dbReference type="EMBL" id="JABELV010000009">
    <property type="protein sequence ID" value="KAG7571273.1"/>
    <property type="molecule type" value="Genomic_DNA"/>
</dbReference>
<dbReference type="GO" id="GO:0006303">
    <property type="term" value="P:double-strand break repair via nonhomologous end joining"/>
    <property type="evidence" value="ECO:0007669"/>
    <property type="project" value="TreeGrafter"/>
</dbReference>
<accession>A0A8K0JR95</accession>
<evidence type="ECO:0000256" key="5">
    <source>
        <dbReference type="ARBA" id="ARBA00023242"/>
    </source>
</evidence>
<dbReference type="GO" id="GO:0006310">
    <property type="term" value="P:DNA recombination"/>
    <property type="evidence" value="ECO:0007669"/>
    <property type="project" value="InterPro"/>
</dbReference>
<dbReference type="PROSITE" id="PS50160">
    <property type="entry name" value="DNA_LIGASE_A3"/>
    <property type="match status" value="1"/>
</dbReference>
<dbReference type="GO" id="GO:0005524">
    <property type="term" value="F:ATP binding"/>
    <property type="evidence" value="ECO:0007669"/>
    <property type="project" value="UniProtKB-KW"/>
</dbReference>
<keyword evidence="3" id="KW-0547">Nucleotide-binding</keyword>
<evidence type="ECO:0000313" key="8">
    <source>
        <dbReference type="EMBL" id="KAG7571273.1"/>
    </source>
</evidence>
<keyword evidence="5" id="KW-0539">Nucleus</keyword>
<feature type="compositionally biased region" description="Basic residues" evidence="6">
    <location>
        <begin position="801"/>
        <end position="818"/>
    </location>
</feature>
<keyword evidence="9" id="KW-1185">Reference proteome</keyword>
<dbReference type="GO" id="GO:0032807">
    <property type="term" value="C:DNA ligase IV complex"/>
    <property type="evidence" value="ECO:0007669"/>
    <property type="project" value="TreeGrafter"/>
</dbReference>
<comment type="similarity">
    <text evidence="1">Belongs to the ATP-dependent DNA ligase family.</text>
</comment>
<dbReference type="GO" id="GO:0006297">
    <property type="term" value="P:nucleotide-excision repair, DNA gap filling"/>
    <property type="evidence" value="ECO:0007669"/>
    <property type="project" value="TreeGrafter"/>
</dbReference>
<dbReference type="InterPro" id="IPR012308">
    <property type="entry name" value="DNA_ligase_ATP-dep_N"/>
</dbReference>
<dbReference type="PANTHER" id="PTHR45997:SF2">
    <property type="entry name" value="ATP DEPENDENT DNA LIGASE DOMAIN PROTEIN (AFU_ORTHOLOGUE AFUA_5G02430)"/>
    <property type="match status" value="1"/>
</dbReference>
<dbReference type="InterPro" id="IPR036599">
    <property type="entry name" value="DNA_ligase_N_sf"/>
</dbReference>
<dbReference type="AlphaFoldDB" id="A0A8K0JR95"/>
<evidence type="ECO:0000256" key="4">
    <source>
        <dbReference type="ARBA" id="ARBA00022840"/>
    </source>
</evidence>
<organism evidence="8 9">
    <name type="scientific">Filobasidium floriforme</name>
    <dbReference type="NCBI Taxonomy" id="5210"/>
    <lineage>
        <taxon>Eukaryota</taxon>
        <taxon>Fungi</taxon>
        <taxon>Dikarya</taxon>
        <taxon>Basidiomycota</taxon>
        <taxon>Agaricomycotina</taxon>
        <taxon>Tremellomycetes</taxon>
        <taxon>Filobasidiales</taxon>
        <taxon>Filobasidiaceae</taxon>
        <taxon>Filobasidium</taxon>
    </lineage>
</organism>
<evidence type="ECO:0000256" key="6">
    <source>
        <dbReference type="SAM" id="MobiDB-lite"/>
    </source>
</evidence>
<gene>
    <name evidence="8" type="ORF">FFLO_00785</name>
</gene>
<protein>
    <recommendedName>
        <fullName evidence="7">ATP-dependent DNA ligase family profile domain-containing protein</fullName>
    </recommendedName>
</protein>
<evidence type="ECO:0000313" key="9">
    <source>
        <dbReference type="Proteomes" id="UP000812966"/>
    </source>
</evidence>
<feature type="region of interest" description="Disordered" evidence="6">
    <location>
        <begin position="753"/>
        <end position="819"/>
    </location>
</feature>
<dbReference type="OrthoDB" id="7482721at2759"/>
<evidence type="ECO:0000256" key="3">
    <source>
        <dbReference type="ARBA" id="ARBA00022741"/>
    </source>
</evidence>
<reference evidence="8" key="1">
    <citation type="submission" date="2020-04" db="EMBL/GenBank/DDBJ databases">
        <title>Analysis of mating type loci in Filobasidium floriforme.</title>
        <authorList>
            <person name="Nowrousian M."/>
        </authorList>
    </citation>
    <scope>NUCLEOTIDE SEQUENCE</scope>
    <source>
        <strain evidence="8">CBS 6242</strain>
    </source>
</reference>
<evidence type="ECO:0000259" key="7">
    <source>
        <dbReference type="PROSITE" id="PS50160"/>
    </source>
</evidence>
<proteinExistence type="inferred from homology"/>
<dbReference type="GO" id="GO:0003677">
    <property type="term" value="F:DNA binding"/>
    <property type="evidence" value="ECO:0007669"/>
    <property type="project" value="InterPro"/>
</dbReference>